<dbReference type="InterPro" id="IPR012340">
    <property type="entry name" value="NA-bd_OB-fold"/>
</dbReference>
<dbReference type="PANTHER" id="PTHR13691">
    <property type="entry name" value="RIBOSOMAL PROTEIN L2"/>
    <property type="match status" value="1"/>
</dbReference>
<evidence type="ECO:0000256" key="2">
    <source>
        <dbReference type="ARBA" id="ARBA00022980"/>
    </source>
</evidence>
<dbReference type="SMART" id="SM01383">
    <property type="entry name" value="Ribosomal_L2"/>
    <property type="match status" value="1"/>
</dbReference>
<dbReference type="InterPro" id="IPR022666">
    <property type="entry name" value="Ribosomal_uL2_RNA-bd_dom"/>
</dbReference>
<dbReference type="FunFam" id="2.30.30.30:FF:000048">
    <property type="entry name" value="Mitochondrial ribosomal protein L2"/>
    <property type="match status" value="1"/>
</dbReference>
<evidence type="ECO:0000256" key="3">
    <source>
        <dbReference type="ARBA" id="ARBA00023274"/>
    </source>
</evidence>
<dbReference type="SUPFAM" id="SSF50104">
    <property type="entry name" value="Translation proteins SH3-like domain"/>
    <property type="match status" value="1"/>
</dbReference>
<reference evidence="7 8" key="1">
    <citation type="journal article" date="2019" name="Philos. Trans. R. Soc. Lond., B, Biol. Sci.">
        <title>Ant behaviour and brain gene expression of defending hosts depend on the ecological success of the intruding social parasite.</title>
        <authorList>
            <person name="Kaur R."/>
            <person name="Stoldt M."/>
            <person name="Jongepier E."/>
            <person name="Feldmeyer B."/>
            <person name="Menzel F."/>
            <person name="Bornberg-Bauer E."/>
            <person name="Foitzik S."/>
        </authorList>
    </citation>
    <scope>NUCLEOTIDE SEQUENCE [LARGE SCALE GENOMIC DNA]</scope>
    <source>
        <tissue evidence="7">Whole body</tissue>
    </source>
</reference>
<dbReference type="Proteomes" id="UP000310200">
    <property type="component" value="Unassembled WGS sequence"/>
</dbReference>
<dbReference type="Pfam" id="PF03947">
    <property type="entry name" value="Ribosomal_L2_C"/>
    <property type="match status" value="1"/>
</dbReference>
<dbReference type="InterPro" id="IPR008991">
    <property type="entry name" value="Translation_prot_SH3-like_sf"/>
</dbReference>
<sequence length="302" mass="33255">MSAVALTRRVFGQQISNFVGLTVSVLSQAPRRYKWKLVKLPEPGTGIAFRRIVHYKDEYTVEPLEVTNLAGRDPVTGRLVAKGIGGGIKHKFHWIKWIRDGPKDLNEPPKEEKVLEVFKDGCRTSFVALVGTGRELKYILATENMKPGDIIRTHQGIPRNPVRPSEGDAYPLGALPTGTPVHCVEKYPGLGGFLIHGAGTVGTIMKRDGDRVVVQMPSKKLFSLHEACMATVGRLSNIEHDSTPIGSAGKNRELGNRPRSGLWQRKTGRFGRKIKPPPRVQRVGDEKSAPPNVLVLNSCHNA</sequence>
<comment type="caution">
    <text evidence="7">The sequence shown here is derived from an EMBL/GenBank/DDBJ whole genome shotgun (WGS) entry which is preliminary data.</text>
</comment>
<comment type="similarity">
    <text evidence="1">Belongs to the universal ribosomal protein uL2 family.</text>
</comment>
<protein>
    <submittedName>
        <fullName evidence="7">39S ribosomal protein L2, mitochondrial</fullName>
    </submittedName>
</protein>
<dbReference type="AlphaFoldDB" id="A0A4S2JE09"/>
<dbReference type="InterPro" id="IPR022669">
    <property type="entry name" value="Ribosomal_uL2_C"/>
</dbReference>
<dbReference type="Gene3D" id="2.30.30.30">
    <property type="match status" value="1"/>
</dbReference>
<dbReference type="InterPro" id="IPR002171">
    <property type="entry name" value="Ribosomal_uL2"/>
</dbReference>
<keyword evidence="8" id="KW-1185">Reference proteome</keyword>
<dbReference type="Gene3D" id="2.40.50.140">
    <property type="entry name" value="Nucleic acid-binding proteins"/>
    <property type="match status" value="1"/>
</dbReference>
<feature type="compositionally biased region" description="Basic residues" evidence="4">
    <location>
        <begin position="266"/>
        <end position="276"/>
    </location>
</feature>
<evidence type="ECO:0000259" key="6">
    <source>
        <dbReference type="SMART" id="SM01383"/>
    </source>
</evidence>
<dbReference type="SUPFAM" id="SSF50249">
    <property type="entry name" value="Nucleic acid-binding proteins"/>
    <property type="match status" value="1"/>
</dbReference>
<dbReference type="GO" id="GO:0005762">
    <property type="term" value="C:mitochondrial large ribosomal subunit"/>
    <property type="evidence" value="ECO:0007669"/>
    <property type="project" value="TreeGrafter"/>
</dbReference>
<dbReference type="EMBL" id="QBLH01003769">
    <property type="protein sequence ID" value="TGZ33743.1"/>
    <property type="molecule type" value="Genomic_DNA"/>
</dbReference>
<accession>A0A4S2JE09</accession>
<feature type="domain" description="Large ribosomal subunit protein uL2 C-terminal" evidence="5">
    <location>
        <begin position="164"/>
        <end position="281"/>
    </location>
</feature>
<dbReference type="PANTHER" id="PTHR13691:SF73">
    <property type="entry name" value="LARGE RIBOSOMAL SUBUNIT PROTEIN UL2M"/>
    <property type="match status" value="1"/>
</dbReference>
<dbReference type="InterPro" id="IPR014722">
    <property type="entry name" value="Rib_uL2_dom2"/>
</dbReference>
<evidence type="ECO:0000256" key="1">
    <source>
        <dbReference type="ARBA" id="ARBA00005636"/>
    </source>
</evidence>
<evidence type="ECO:0000256" key="4">
    <source>
        <dbReference type="SAM" id="MobiDB-lite"/>
    </source>
</evidence>
<keyword evidence="2 7" id="KW-0689">Ribosomal protein</keyword>
<feature type="region of interest" description="Disordered" evidence="4">
    <location>
        <begin position="241"/>
        <end position="292"/>
    </location>
</feature>
<gene>
    <name evidence="7" type="ORF">DBV15_07011</name>
</gene>
<feature type="domain" description="Large ribosomal subunit protein uL2 RNA-binding" evidence="6">
    <location>
        <begin position="71"/>
        <end position="153"/>
    </location>
</feature>
<dbReference type="GO" id="GO:0003735">
    <property type="term" value="F:structural constituent of ribosome"/>
    <property type="evidence" value="ECO:0007669"/>
    <property type="project" value="InterPro"/>
</dbReference>
<evidence type="ECO:0000313" key="7">
    <source>
        <dbReference type="EMBL" id="TGZ33743.1"/>
    </source>
</evidence>
<dbReference type="STRING" id="300112.A0A4S2JE09"/>
<organism evidence="7 8">
    <name type="scientific">Temnothorax longispinosus</name>
    <dbReference type="NCBI Taxonomy" id="300112"/>
    <lineage>
        <taxon>Eukaryota</taxon>
        <taxon>Metazoa</taxon>
        <taxon>Ecdysozoa</taxon>
        <taxon>Arthropoda</taxon>
        <taxon>Hexapoda</taxon>
        <taxon>Insecta</taxon>
        <taxon>Pterygota</taxon>
        <taxon>Neoptera</taxon>
        <taxon>Endopterygota</taxon>
        <taxon>Hymenoptera</taxon>
        <taxon>Apocrita</taxon>
        <taxon>Aculeata</taxon>
        <taxon>Formicoidea</taxon>
        <taxon>Formicidae</taxon>
        <taxon>Myrmicinae</taxon>
        <taxon>Temnothorax</taxon>
    </lineage>
</organism>
<proteinExistence type="inferred from homology"/>
<dbReference type="SMART" id="SM01382">
    <property type="entry name" value="Ribosomal_L2_C"/>
    <property type="match status" value="1"/>
</dbReference>
<dbReference type="GO" id="GO:0032543">
    <property type="term" value="P:mitochondrial translation"/>
    <property type="evidence" value="ECO:0007669"/>
    <property type="project" value="TreeGrafter"/>
</dbReference>
<dbReference type="GO" id="GO:0003723">
    <property type="term" value="F:RNA binding"/>
    <property type="evidence" value="ECO:0007669"/>
    <property type="project" value="TreeGrafter"/>
</dbReference>
<keyword evidence="3" id="KW-0687">Ribonucleoprotein</keyword>
<name>A0A4S2JE09_9HYME</name>
<evidence type="ECO:0000259" key="5">
    <source>
        <dbReference type="SMART" id="SM01382"/>
    </source>
</evidence>
<evidence type="ECO:0000313" key="8">
    <source>
        <dbReference type="Proteomes" id="UP000310200"/>
    </source>
</evidence>